<dbReference type="SMART" id="SM00490">
    <property type="entry name" value="HELICc"/>
    <property type="match status" value="1"/>
</dbReference>
<dbReference type="KEGG" id="mee:DA075_28055"/>
<dbReference type="InterPro" id="IPR001650">
    <property type="entry name" value="Helicase_C-like"/>
</dbReference>
<dbReference type="Gene3D" id="3.40.50.300">
    <property type="entry name" value="P-loop containing nucleotide triphosphate hydrolases"/>
    <property type="match status" value="2"/>
</dbReference>
<reference evidence="3 4" key="1">
    <citation type="submission" date="2018-04" db="EMBL/GenBank/DDBJ databases">
        <title>Methylobacterium sp. PR1016A genome.</title>
        <authorList>
            <person name="Park W."/>
        </authorList>
    </citation>
    <scope>NUCLEOTIDE SEQUENCE [LARGE SCALE GENOMIC DNA]</scope>
    <source>
        <strain evidence="3 4">PR1016A</strain>
    </source>
</reference>
<dbReference type="GO" id="GO:0016787">
    <property type="term" value="F:hydrolase activity"/>
    <property type="evidence" value="ECO:0007669"/>
    <property type="project" value="InterPro"/>
</dbReference>
<dbReference type="AlphaFoldDB" id="A0A2R4WRT5"/>
<protein>
    <recommendedName>
        <fullName evidence="2">Helicase ATP-binding domain-containing protein</fullName>
    </recommendedName>
</protein>
<dbReference type="InterPro" id="IPR006935">
    <property type="entry name" value="Helicase/UvrB_N"/>
</dbReference>
<dbReference type="PROSITE" id="PS51192">
    <property type="entry name" value="HELICASE_ATP_BIND_1"/>
    <property type="match status" value="1"/>
</dbReference>
<keyword evidence="4" id="KW-1185">Reference proteome</keyword>
<dbReference type="InterPro" id="IPR014001">
    <property type="entry name" value="Helicase_ATP-bd"/>
</dbReference>
<name>A0A2R4WRT5_9HYPH</name>
<dbReference type="SUPFAM" id="SSF52540">
    <property type="entry name" value="P-loop containing nucleoside triphosphate hydrolases"/>
    <property type="match status" value="1"/>
</dbReference>
<evidence type="ECO:0000313" key="3">
    <source>
        <dbReference type="EMBL" id="AWB24256.1"/>
    </source>
</evidence>
<evidence type="ECO:0000313" key="4">
    <source>
        <dbReference type="Proteomes" id="UP000244755"/>
    </source>
</evidence>
<dbReference type="PANTHER" id="PTHR47396:SF1">
    <property type="entry name" value="ATP-DEPENDENT HELICASE IRC3-RELATED"/>
    <property type="match status" value="1"/>
</dbReference>
<feature type="domain" description="Helicase ATP-binding" evidence="2">
    <location>
        <begin position="98"/>
        <end position="256"/>
    </location>
</feature>
<dbReference type="InterPro" id="IPR050742">
    <property type="entry name" value="Helicase_Restrict-Modif_Enz"/>
</dbReference>
<feature type="region of interest" description="Disordered" evidence="1">
    <location>
        <begin position="479"/>
        <end position="498"/>
    </location>
</feature>
<evidence type="ECO:0000256" key="1">
    <source>
        <dbReference type="SAM" id="MobiDB-lite"/>
    </source>
</evidence>
<dbReference type="Pfam" id="PF00271">
    <property type="entry name" value="Helicase_C"/>
    <property type="match status" value="1"/>
</dbReference>
<accession>A0A2R4WRT5</accession>
<dbReference type="PANTHER" id="PTHR47396">
    <property type="entry name" value="TYPE I RESTRICTION ENZYME ECOKI R PROTEIN"/>
    <property type="match status" value="1"/>
</dbReference>
<organism evidence="3 4">
    <name type="scientific">Methylobacterium currus</name>
    <dbReference type="NCBI Taxonomy" id="2051553"/>
    <lineage>
        <taxon>Bacteria</taxon>
        <taxon>Pseudomonadati</taxon>
        <taxon>Pseudomonadota</taxon>
        <taxon>Alphaproteobacteria</taxon>
        <taxon>Hyphomicrobiales</taxon>
        <taxon>Methylobacteriaceae</taxon>
        <taxon>Methylobacterium</taxon>
    </lineage>
</organism>
<dbReference type="InterPro" id="IPR027417">
    <property type="entry name" value="P-loop_NTPase"/>
</dbReference>
<dbReference type="GO" id="GO:0003677">
    <property type="term" value="F:DNA binding"/>
    <property type="evidence" value="ECO:0007669"/>
    <property type="project" value="InterPro"/>
</dbReference>
<dbReference type="GO" id="GO:0005524">
    <property type="term" value="F:ATP binding"/>
    <property type="evidence" value="ECO:0007669"/>
    <property type="project" value="InterPro"/>
</dbReference>
<dbReference type="OrthoDB" id="7966181at2"/>
<evidence type="ECO:0000259" key="2">
    <source>
        <dbReference type="PROSITE" id="PS51192"/>
    </source>
</evidence>
<dbReference type="SMART" id="SM00487">
    <property type="entry name" value="DEXDc"/>
    <property type="match status" value="1"/>
</dbReference>
<dbReference type="Pfam" id="PF04851">
    <property type="entry name" value="ResIII"/>
    <property type="match status" value="1"/>
</dbReference>
<sequence>MAPGLWIARSFPNWARGGRARRVGVKELSGSGSWFADAMRGSAAGLGGTHLKVHDLLRALPLQAVRNNLVAGLGHAGSRGRPLWDHQAETLAALAAHLADPACDPRALAVIPTAGGKTEIIVRLVEATGLDAGGARLAVPTIVLEPSRHLIRQTVETFRERFPALQVSGLLAPDDRPRNVTVMSYDLFVNMLRDGRLLPGDVGAVVMDEAHRGLSDLRQDLIRRFLDHAVVTAFSATPAFDANKTVHALLGSENEVIKVADERLRREGIISPVANYVLRVDVVGALPDDPALRRAILRKAGHEALVGFLATYEEPATGLRLRDKAFFGYANGIRQAEGLAAAMTAAGMPARGVKGSDGLEALKANLLDLRDGHLRALVNDKVLVEGVNLPQARGVVAFDATSSLVKHVQRCGRARRLDPALDRSDPRQMSSVVEAMVCIDGMPLDTQRIYAEAIGDLSVARVYDTPRQDAAALAREIVRDRPAEAGGEEDREEASEMDEAIGRLEEGRRSGARGAGPRAPVDAERWADAFSVMGSLDGIHYLLAEREGPRRLEGMLHRVQVARAIGIRTDDPHLKDLFGELEEAARAGLTPEVAGVAVHAGFHRFERQRAFYVHVDDVPRVGVEVFRRSGRTLAAGTMPDNFGAERQAGWLTRTEAAFACNLNPYHPAFTAVWDAALAGTLGAFEGGPLIRLLRDGGKPKLHVHERGLEVFRRHLGVQGPTLPAKRADQASVWEVMRALGVSKRLTRFREQWDRMVEDCMRDGQVVRDGRRVGFGFVRGANGSPVPALDRAEIAWFAQLTGVAGLIEPSEEWLTINEAGRAISTSPYATPALKDLWMEIRRSYEETGVGRAAGREWHSAMAKGTEVGAFRLHRSEMDALAAAIGRGRDRLMTDEWLSAKKVAALLNQNPDRGRFREVWDGLLECLEAGEPPVLDGVALRMEARLLGGKPVPCLHVSEVDALGRMTGGRRSAGPKGDAWQGMADAAGHFGKHPTDPTFRRSWQALVVAAEDGPVLDGARAVRFEYRTATKAVWCLHRDELEWFGKRTWPKRRPPVPRPYVPLADLRAGEAVEGALDAFDLVAEEVDGLLADASPLSLLGREGLRFERLPEGGLAVHPDDVAGFLDSVRELSETAPSP</sequence>
<dbReference type="Proteomes" id="UP000244755">
    <property type="component" value="Chromosome 1"/>
</dbReference>
<dbReference type="EMBL" id="CP028843">
    <property type="protein sequence ID" value="AWB24256.1"/>
    <property type="molecule type" value="Genomic_DNA"/>
</dbReference>
<dbReference type="GO" id="GO:0005829">
    <property type="term" value="C:cytosol"/>
    <property type="evidence" value="ECO:0007669"/>
    <property type="project" value="TreeGrafter"/>
</dbReference>
<proteinExistence type="predicted"/>
<gene>
    <name evidence="3" type="ORF">DA075_28055</name>
</gene>
<feature type="compositionally biased region" description="Acidic residues" evidence="1">
    <location>
        <begin position="486"/>
        <end position="498"/>
    </location>
</feature>